<name>A0A1X7SMZ2_AMPQE</name>
<dbReference type="InParanoid" id="A0A1X7SMZ2"/>
<reference evidence="1" key="1">
    <citation type="submission" date="2017-05" db="UniProtKB">
        <authorList>
            <consortium name="EnsemblMetazoa"/>
        </authorList>
    </citation>
    <scope>IDENTIFICATION</scope>
</reference>
<sequence>ESSDHADVKHPSQYYNISYSSNTGEVSYNITDYDKTKWTGRLKYNKRYYFTIIPMNDFIAGEQI</sequence>
<evidence type="ECO:0000313" key="1">
    <source>
        <dbReference type="EnsemblMetazoa" id="Aqu2.1.03451_001"/>
    </source>
</evidence>
<organism evidence="1">
    <name type="scientific">Amphimedon queenslandica</name>
    <name type="common">Sponge</name>
    <dbReference type="NCBI Taxonomy" id="400682"/>
    <lineage>
        <taxon>Eukaryota</taxon>
        <taxon>Metazoa</taxon>
        <taxon>Porifera</taxon>
        <taxon>Demospongiae</taxon>
        <taxon>Heteroscleromorpha</taxon>
        <taxon>Haplosclerida</taxon>
        <taxon>Niphatidae</taxon>
        <taxon>Amphimedon</taxon>
    </lineage>
</organism>
<protein>
    <submittedName>
        <fullName evidence="1">Uncharacterized protein</fullName>
    </submittedName>
</protein>
<dbReference type="EnsemblMetazoa" id="Aqu2.1.03451_001">
    <property type="protein sequence ID" value="Aqu2.1.03451_001"/>
    <property type="gene ID" value="Aqu2.1.03451"/>
</dbReference>
<proteinExistence type="predicted"/>
<dbReference type="AlphaFoldDB" id="A0A1X7SMZ2"/>
<accession>A0A1X7SMZ2</accession>